<name>I3SA28_MEDTR</name>
<evidence type="ECO:0008006" key="4">
    <source>
        <dbReference type="Google" id="ProtNLM"/>
    </source>
</evidence>
<evidence type="ECO:0000256" key="1">
    <source>
        <dbReference type="SAM" id="MobiDB-lite"/>
    </source>
</evidence>
<feature type="chain" id="PRO_5003678709" description="Transmembrane protein" evidence="2">
    <location>
        <begin position="35"/>
        <end position="63"/>
    </location>
</feature>
<feature type="signal peptide" evidence="2">
    <location>
        <begin position="1"/>
        <end position="34"/>
    </location>
</feature>
<protein>
    <recommendedName>
        <fullName evidence="4">Transmembrane protein</fullName>
    </recommendedName>
</protein>
<evidence type="ECO:0000256" key="2">
    <source>
        <dbReference type="SAM" id="SignalP"/>
    </source>
</evidence>
<evidence type="ECO:0000313" key="3">
    <source>
        <dbReference type="EMBL" id="AFK37120.1"/>
    </source>
</evidence>
<sequence>MAQSRAEAALSIPLRASSSLVSLLLLHLHKASVCTPHHQSPSSTLISSPTDSTPQHQGDLPFL</sequence>
<organism evidence="3">
    <name type="scientific">Medicago truncatula</name>
    <name type="common">Barrel medic</name>
    <name type="synonym">Medicago tribuloides</name>
    <dbReference type="NCBI Taxonomy" id="3880"/>
    <lineage>
        <taxon>Eukaryota</taxon>
        <taxon>Viridiplantae</taxon>
        <taxon>Streptophyta</taxon>
        <taxon>Embryophyta</taxon>
        <taxon>Tracheophyta</taxon>
        <taxon>Spermatophyta</taxon>
        <taxon>Magnoliopsida</taxon>
        <taxon>eudicotyledons</taxon>
        <taxon>Gunneridae</taxon>
        <taxon>Pentapetalae</taxon>
        <taxon>rosids</taxon>
        <taxon>fabids</taxon>
        <taxon>Fabales</taxon>
        <taxon>Fabaceae</taxon>
        <taxon>Papilionoideae</taxon>
        <taxon>50 kb inversion clade</taxon>
        <taxon>NPAAA clade</taxon>
        <taxon>Hologalegina</taxon>
        <taxon>IRL clade</taxon>
        <taxon>Trifolieae</taxon>
        <taxon>Medicago</taxon>
    </lineage>
</organism>
<feature type="compositionally biased region" description="Polar residues" evidence="1">
    <location>
        <begin position="37"/>
        <end position="56"/>
    </location>
</feature>
<proteinExistence type="evidence at transcript level"/>
<feature type="region of interest" description="Disordered" evidence="1">
    <location>
        <begin position="35"/>
        <end position="63"/>
    </location>
</feature>
<reference evidence="3" key="1">
    <citation type="submission" date="2012-05" db="EMBL/GenBank/DDBJ databases">
        <authorList>
            <person name="Krishnakumar V."/>
            <person name="Cheung F."/>
            <person name="Xiao Y."/>
            <person name="Chan A."/>
            <person name="Moskal W.A."/>
            <person name="Town C.D."/>
        </authorList>
    </citation>
    <scope>NUCLEOTIDE SEQUENCE</scope>
</reference>
<dbReference type="AlphaFoldDB" id="I3SA28"/>
<dbReference type="EMBL" id="BT137325">
    <property type="protein sequence ID" value="AFK37120.1"/>
    <property type="molecule type" value="mRNA"/>
</dbReference>
<keyword evidence="2" id="KW-0732">Signal</keyword>
<accession>I3SA28</accession>